<dbReference type="FunFam" id="3.90.1750.10:FF:000014">
    <property type="entry name" value="Putative Ubiquitin-protein ligase E3C"/>
    <property type="match status" value="1"/>
</dbReference>
<accession>A0AAV4HWD9</accession>
<feature type="compositionally biased region" description="Acidic residues" evidence="14">
    <location>
        <begin position="467"/>
        <end position="479"/>
    </location>
</feature>
<evidence type="ECO:0000313" key="17">
    <source>
        <dbReference type="Proteomes" id="UP000762676"/>
    </source>
</evidence>
<comment type="pathway">
    <text evidence="2">Protein modification; protein ubiquitination.</text>
</comment>
<dbReference type="InterPro" id="IPR035983">
    <property type="entry name" value="Hect_E3_ubiquitin_ligase"/>
</dbReference>
<feature type="region of interest" description="Disordered" evidence="14">
    <location>
        <begin position="1"/>
        <end position="23"/>
    </location>
</feature>
<dbReference type="InterPro" id="IPR044611">
    <property type="entry name" value="E3A/B/C-like"/>
</dbReference>
<keyword evidence="4" id="KW-1017">Isopeptide bond</keyword>
<dbReference type="EMBL" id="BMAT01009210">
    <property type="protein sequence ID" value="GFS01507.1"/>
    <property type="molecule type" value="Genomic_DNA"/>
</dbReference>
<dbReference type="FunFam" id="3.30.2160.10:FF:000002">
    <property type="entry name" value="Putative Ubiquitin-protein ligase E3C"/>
    <property type="match status" value="1"/>
</dbReference>
<dbReference type="GO" id="GO:0016874">
    <property type="term" value="F:ligase activity"/>
    <property type="evidence" value="ECO:0007669"/>
    <property type="project" value="UniProtKB-KW"/>
</dbReference>
<feature type="compositionally biased region" description="Basic residues" evidence="14">
    <location>
        <begin position="8"/>
        <end position="23"/>
    </location>
</feature>
<dbReference type="CDD" id="cd23767">
    <property type="entry name" value="IQCD"/>
    <property type="match status" value="1"/>
</dbReference>
<feature type="compositionally biased region" description="Basic and acidic residues" evidence="14">
    <location>
        <begin position="97"/>
        <end position="121"/>
    </location>
</feature>
<dbReference type="AlphaFoldDB" id="A0AAV4HWD9"/>
<feature type="domain" description="HECT" evidence="15">
    <location>
        <begin position="837"/>
        <end position="1176"/>
    </location>
</feature>
<keyword evidence="17" id="KW-1185">Reference proteome</keyword>
<dbReference type="FunFam" id="3.30.2410.10:FF:000011">
    <property type="entry name" value="Putative Ubiquitin-protein ligase E3C"/>
    <property type="match status" value="1"/>
</dbReference>
<dbReference type="CDD" id="cd00078">
    <property type="entry name" value="HECTc"/>
    <property type="match status" value="1"/>
</dbReference>
<evidence type="ECO:0000256" key="13">
    <source>
        <dbReference type="PROSITE-ProRule" id="PRU00104"/>
    </source>
</evidence>
<dbReference type="SUPFAM" id="SSF56204">
    <property type="entry name" value="Hect, E3 ligase catalytic domain"/>
    <property type="match status" value="1"/>
</dbReference>
<evidence type="ECO:0000256" key="7">
    <source>
        <dbReference type="ARBA" id="ARBA00022843"/>
    </source>
</evidence>
<gene>
    <name evidence="16" type="ORF">ElyMa_004583200</name>
</gene>
<comment type="similarity">
    <text evidence="8">Belongs to the UBE3C family.</text>
</comment>
<feature type="region of interest" description="Disordered" evidence="14">
    <location>
        <begin position="458"/>
        <end position="479"/>
    </location>
</feature>
<evidence type="ECO:0000256" key="11">
    <source>
        <dbReference type="ARBA" id="ARBA00077269"/>
    </source>
</evidence>
<dbReference type="Pfam" id="PF00632">
    <property type="entry name" value="HECT"/>
    <property type="match status" value="1"/>
</dbReference>
<protein>
    <recommendedName>
        <fullName evidence="10">Ubiquitin-protein ligase E3C</fullName>
        <ecNumber evidence="3">2.3.2.26</ecNumber>
    </recommendedName>
    <alternativeName>
        <fullName evidence="11">HECT-type ubiquitin transferase E3C</fullName>
    </alternativeName>
    <alternativeName>
        <fullName evidence="12">RTA-associated ubiquitin ligase</fullName>
    </alternativeName>
</protein>
<dbReference type="PANTHER" id="PTHR45700">
    <property type="entry name" value="UBIQUITIN-PROTEIN LIGASE E3C"/>
    <property type="match status" value="1"/>
</dbReference>
<comment type="caution">
    <text evidence="16">The sequence shown here is derived from an EMBL/GenBank/DDBJ whole genome shotgun (WGS) entry which is preliminary data.</text>
</comment>
<dbReference type="InterPro" id="IPR000569">
    <property type="entry name" value="HECT_dom"/>
</dbReference>
<evidence type="ECO:0000256" key="6">
    <source>
        <dbReference type="ARBA" id="ARBA00022786"/>
    </source>
</evidence>
<keyword evidence="7" id="KW-0832">Ubl conjugation</keyword>
<evidence type="ECO:0000256" key="9">
    <source>
        <dbReference type="ARBA" id="ARBA00063372"/>
    </source>
</evidence>
<keyword evidence="16" id="KW-0436">Ligase</keyword>
<feature type="region of interest" description="Disordered" evidence="14">
    <location>
        <begin position="91"/>
        <end position="121"/>
    </location>
</feature>
<evidence type="ECO:0000313" key="16">
    <source>
        <dbReference type="EMBL" id="GFS01507.1"/>
    </source>
</evidence>
<evidence type="ECO:0000256" key="4">
    <source>
        <dbReference type="ARBA" id="ARBA00022499"/>
    </source>
</evidence>
<dbReference type="Gene3D" id="3.30.2160.10">
    <property type="entry name" value="Hect, E3 ligase catalytic domain"/>
    <property type="match status" value="1"/>
</dbReference>
<feature type="active site" description="Glycyl thioester intermediate" evidence="13">
    <location>
        <position position="1144"/>
    </location>
</feature>
<organism evidence="16 17">
    <name type="scientific">Elysia marginata</name>
    <dbReference type="NCBI Taxonomy" id="1093978"/>
    <lineage>
        <taxon>Eukaryota</taxon>
        <taxon>Metazoa</taxon>
        <taxon>Spiralia</taxon>
        <taxon>Lophotrochozoa</taxon>
        <taxon>Mollusca</taxon>
        <taxon>Gastropoda</taxon>
        <taxon>Heterobranchia</taxon>
        <taxon>Euthyneura</taxon>
        <taxon>Panpulmonata</taxon>
        <taxon>Sacoglossa</taxon>
        <taxon>Placobranchoidea</taxon>
        <taxon>Plakobranchidae</taxon>
        <taxon>Elysia</taxon>
    </lineage>
</organism>
<evidence type="ECO:0000256" key="3">
    <source>
        <dbReference type="ARBA" id="ARBA00012485"/>
    </source>
</evidence>
<dbReference type="GO" id="GO:0006511">
    <property type="term" value="P:ubiquitin-dependent protein catabolic process"/>
    <property type="evidence" value="ECO:0007669"/>
    <property type="project" value="TreeGrafter"/>
</dbReference>
<dbReference type="SMART" id="SM00119">
    <property type="entry name" value="HECTc"/>
    <property type="match status" value="1"/>
</dbReference>
<dbReference type="Proteomes" id="UP000762676">
    <property type="component" value="Unassembled WGS sequence"/>
</dbReference>
<proteinExistence type="inferred from homology"/>
<comment type="subunit">
    <text evidence="9">Interacts with 26S proteasomes. Interacts (via the HECT domain) with UBE2D1 and, less efficiently, with UBE2L3.</text>
</comment>
<evidence type="ECO:0000259" key="15">
    <source>
        <dbReference type="PROSITE" id="PS50237"/>
    </source>
</evidence>
<evidence type="ECO:0000256" key="12">
    <source>
        <dbReference type="ARBA" id="ARBA00081642"/>
    </source>
</evidence>
<dbReference type="Gene3D" id="3.90.1750.10">
    <property type="entry name" value="Hect, E3 ligase catalytic domains"/>
    <property type="match status" value="1"/>
</dbReference>
<dbReference type="GO" id="GO:0000209">
    <property type="term" value="P:protein polyubiquitination"/>
    <property type="evidence" value="ECO:0007669"/>
    <property type="project" value="InterPro"/>
</dbReference>
<evidence type="ECO:0000256" key="8">
    <source>
        <dbReference type="ARBA" id="ARBA00061050"/>
    </source>
</evidence>
<comment type="catalytic activity">
    <reaction evidence="1">
        <text>S-ubiquitinyl-[E2 ubiquitin-conjugating enzyme]-L-cysteine + [acceptor protein]-L-lysine = [E2 ubiquitin-conjugating enzyme]-L-cysteine + N(6)-ubiquitinyl-[acceptor protein]-L-lysine.</text>
        <dbReference type="EC" id="2.3.2.26"/>
    </reaction>
</comment>
<evidence type="ECO:0000256" key="2">
    <source>
        <dbReference type="ARBA" id="ARBA00004906"/>
    </source>
</evidence>
<keyword evidence="5" id="KW-0808">Transferase</keyword>
<evidence type="ECO:0000256" key="5">
    <source>
        <dbReference type="ARBA" id="ARBA00022679"/>
    </source>
</evidence>
<keyword evidence="6 13" id="KW-0833">Ubl conjugation pathway</keyword>
<dbReference type="EC" id="2.3.2.26" evidence="3"/>
<dbReference type="GO" id="GO:0061630">
    <property type="term" value="F:ubiquitin protein ligase activity"/>
    <property type="evidence" value="ECO:0007669"/>
    <property type="project" value="UniProtKB-EC"/>
</dbReference>
<dbReference type="PROSITE" id="PS50096">
    <property type="entry name" value="IQ"/>
    <property type="match status" value="1"/>
</dbReference>
<dbReference type="PROSITE" id="PS50237">
    <property type="entry name" value="HECT"/>
    <property type="match status" value="1"/>
</dbReference>
<evidence type="ECO:0000256" key="14">
    <source>
        <dbReference type="SAM" id="MobiDB-lite"/>
    </source>
</evidence>
<evidence type="ECO:0000256" key="10">
    <source>
        <dbReference type="ARBA" id="ARBA00067506"/>
    </source>
</evidence>
<evidence type="ECO:0000256" key="1">
    <source>
        <dbReference type="ARBA" id="ARBA00000885"/>
    </source>
</evidence>
<sequence length="1176" mass="133948">MSKPGERRTRRNSRKKRRRRRRRRRIVFHNRRQSQDFIDFPSRPIHIGIPKCLKCLHTGIFPNISVKFIHVISLSGTMYSFNGDFRQRPVQSMRGASKNEKKDSLIQRAQEERRKREEARLKNASATKIQSSFRGFCTRKILGAGMRADFDKKMQANQRQPVLDVDSLHWCISKLPIFFNNSQDGQRLISLSQHIIKHKDAYLDNCKGKLRFLLFQLKSLLQIVVSYLNSIATASAPIAIPMRMLEVFLSPSTYKDVNLPQEMDSQRIVIELQQSLVNKGYFPCLRRLLNSRVPASLERTALPPTPIAESIFDLIMSSVNFAVMTSDKKFRQDILRMITKTFLCEQYSEQIALFLLPAMAYGKYPFPFVELIHTLIEGASSPAVQSSSMSVTDDIPSSSSTITIPSAQCSLSGEEEDTPWLLASVLMLANKELGNLSVQNCATYLKLLQRLMKQLPQNKSVSHGMDDVSDSEDDMDEDEDQGITSIHSLQKECLRLINSESHLKCIYNCLMNLPQSEYIEPLASIAFHLLVHHKMAMHKIRLLYVLAFNSQFMRNMWETCCTASVLTVTGSSTPLLNMLSKGVPMTRDNIDRIVPLLATFCCLFNHSLLTIHDADFYGDTEVSTSSMPFFLDEVVPMCWHLRDTCLGIIELAHPDTRMAISSDYRKALEKTGVLRKKDNEEEEAELTRQWAYLFKVISSLVRQLHNRDSRRSFCPFGHWLAPNVRIATDRPSQIYSAQNAIFVRRDFGSLSALTKANVDTDAPPLANRDVRNLVILTELPFVVSFLDRVKILQNLIIVDKQEHQGEITNFGMGPSIVINIRRNFIYEDAFEKLSPENEPNLKKKMRVSLLNAAGLDEAGIDGGGIFREFLSELLKTGFDPNRGFFKYTADRSLYPNPEAGLLVENFTSHYYFLGRMLGKALMENLLVEIPFASFFLSKILSPSNASLDIHHLQSMDPLMYKNLLYLKHYDGDVADLGLDFTVVNSEFGETKIEELKPGGRNIPVTGDNRIEYIHLMADYRINKQIRPHCNAFRRGMNDVIQLEWLQMFNSGELQVLISGASVPIDLQDLRQNTKYSGDYNDVHPVIETFWLVLNDFSDQQKRQLLKFVTSCSRPPLLGFRDLYPAFCIHSAGAEVDRLPTASTCMNLLKLPAFQDAETMRSKLLYAIESGAGFELS</sequence>
<dbReference type="PANTHER" id="PTHR45700:SF2">
    <property type="entry name" value="UBIQUITIN-PROTEIN LIGASE E3C"/>
    <property type="match status" value="1"/>
</dbReference>
<reference evidence="16 17" key="1">
    <citation type="journal article" date="2021" name="Elife">
        <title>Chloroplast acquisition without the gene transfer in kleptoplastic sea slugs, Plakobranchus ocellatus.</title>
        <authorList>
            <person name="Maeda T."/>
            <person name="Takahashi S."/>
            <person name="Yoshida T."/>
            <person name="Shimamura S."/>
            <person name="Takaki Y."/>
            <person name="Nagai Y."/>
            <person name="Toyoda A."/>
            <person name="Suzuki Y."/>
            <person name="Arimoto A."/>
            <person name="Ishii H."/>
            <person name="Satoh N."/>
            <person name="Nishiyama T."/>
            <person name="Hasebe M."/>
            <person name="Maruyama T."/>
            <person name="Minagawa J."/>
            <person name="Obokata J."/>
            <person name="Shigenobu S."/>
        </authorList>
    </citation>
    <scope>NUCLEOTIDE SEQUENCE [LARGE SCALE GENOMIC DNA]</scope>
</reference>
<dbReference type="Gene3D" id="3.30.2410.10">
    <property type="entry name" value="Hect, E3 ligase catalytic domain"/>
    <property type="match status" value="1"/>
</dbReference>
<name>A0AAV4HWD9_9GAST</name>